<dbReference type="EMBL" id="JAJFAZ020000001">
    <property type="protein sequence ID" value="KAI5348846.1"/>
    <property type="molecule type" value="Genomic_DNA"/>
</dbReference>
<accession>A0AAD4ZKI1</accession>
<dbReference type="AlphaFoldDB" id="A0AAD4ZKI1"/>
<reference evidence="2 3" key="1">
    <citation type="journal article" date="2022" name="G3 (Bethesda)">
        <title>Whole-genome sequence and methylome profiling of the almond [Prunus dulcis (Mill.) D.A. Webb] cultivar 'Nonpareil'.</title>
        <authorList>
            <person name="D'Amico-Willman K.M."/>
            <person name="Ouma W.Z."/>
            <person name="Meulia T."/>
            <person name="Sideli G.M."/>
            <person name="Gradziel T.M."/>
            <person name="Fresnedo-Ramirez J."/>
        </authorList>
    </citation>
    <scope>NUCLEOTIDE SEQUENCE [LARGE SCALE GENOMIC DNA]</scope>
    <source>
        <strain evidence="2">Clone GOH B32 T37-40</strain>
    </source>
</reference>
<proteinExistence type="predicted"/>
<evidence type="ECO:0000256" key="1">
    <source>
        <dbReference type="SAM" id="MobiDB-lite"/>
    </source>
</evidence>
<sequence>MKMLILLRHLSNTIAEALHFCLEGGISRRFPSGSTLAGVWCWVSRLSSVSIAECGVKKRRRGLRGEGASWADRERGDSSVEFPQTAPNC</sequence>
<name>A0AAD4ZKI1_PRUDU</name>
<organism evidence="2 3">
    <name type="scientific">Prunus dulcis</name>
    <name type="common">Almond</name>
    <name type="synonym">Amygdalus dulcis</name>
    <dbReference type="NCBI Taxonomy" id="3755"/>
    <lineage>
        <taxon>Eukaryota</taxon>
        <taxon>Viridiplantae</taxon>
        <taxon>Streptophyta</taxon>
        <taxon>Embryophyta</taxon>
        <taxon>Tracheophyta</taxon>
        <taxon>Spermatophyta</taxon>
        <taxon>Magnoliopsida</taxon>
        <taxon>eudicotyledons</taxon>
        <taxon>Gunneridae</taxon>
        <taxon>Pentapetalae</taxon>
        <taxon>rosids</taxon>
        <taxon>fabids</taxon>
        <taxon>Rosales</taxon>
        <taxon>Rosaceae</taxon>
        <taxon>Amygdaloideae</taxon>
        <taxon>Amygdaleae</taxon>
        <taxon>Prunus</taxon>
    </lineage>
</organism>
<evidence type="ECO:0000313" key="3">
    <source>
        <dbReference type="Proteomes" id="UP001054821"/>
    </source>
</evidence>
<protein>
    <submittedName>
        <fullName evidence="2">Uncharacterized protein</fullName>
    </submittedName>
</protein>
<evidence type="ECO:0000313" key="2">
    <source>
        <dbReference type="EMBL" id="KAI5348846.1"/>
    </source>
</evidence>
<comment type="caution">
    <text evidence="2">The sequence shown here is derived from an EMBL/GenBank/DDBJ whole genome shotgun (WGS) entry which is preliminary data.</text>
</comment>
<dbReference type="Proteomes" id="UP001054821">
    <property type="component" value="Chromosome 1"/>
</dbReference>
<gene>
    <name evidence="2" type="ORF">L3X38_001733</name>
</gene>
<feature type="region of interest" description="Disordered" evidence="1">
    <location>
        <begin position="63"/>
        <end position="89"/>
    </location>
</feature>
<keyword evidence="3" id="KW-1185">Reference proteome</keyword>